<protein>
    <submittedName>
        <fullName evidence="1">BN860_10572g1_1</fullName>
    </submittedName>
</protein>
<reference evidence="2" key="1">
    <citation type="journal article" date="2013" name="Genome Announc.">
        <title>Genome sequence of the food spoilage yeast Zygosaccharomyces bailii CLIB 213(T).</title>
        <authorList>
            <person name="Galeote V."/>
            <person name="Bigey F."/>
            <person name="Devillers H."/>
            <person name="Neuveglise C."/>
            <person name="Dequin S."/>
        </authorList>
    </citation>
    <scope>NUCLEOTIDE SEQUENCE [LARGE SCALE GENOMIC DNA]</scope>
    <source>
        <strain evidence="2">CLIB 213 / ATCC 58445 / CBS 680 / CCRC 21525 / NBRC 1098 / NCYC 1416 / NRRL Y-2227</strain>
    </source>
</reference>
<dbReference type="InterPro" id="IPR036412">
    <property type="entry name" value="HAD-like_sf"/>
</dbReference>
<organism evidence="1 2">
    <name type="scientific">Zygosaccharomyces bailii (strain CLIB 213 / ATCC 58445 / CBS 680 / BCRC 21525 / NBRC 1098 / NCYC 1416 / NRRL Y-2227)</name>
    <dbReference type="NCBI Taxonomy" id="1333698"/>
    <lineage>
        <taxon>Eukaryota</taxon>
        <taxon>Fungi</taxon>
        <taxon>Dikarya</taxon>
        <taxon>Ascomycota</taxon>
        <taxon>Saccharomycotina</taxon>
        <taxon>Saccharomycetes</taxon>
        <taxon>Saccharomycetales</taxon>
        <taxon>Saccharomycetaceae</taxon>
        <taxon>Zygosaccharomyces</taxon>
    </lineage>
</organism>
<dbReference type="InterPro" id="IPR051828">
    <property type="entry name" value="HAD-like_hydrolase_domain"/>
</dbReference>
<dbReference type="SUPFAM" id="SSF56784">
    <property type="entry name" value="HAD-like"/>
    <property type="match status" value="1"/>
</dbReference>
<evidence type="ECO:0000313" key="2">
    <source>
        <dbReference type="Proteomes" id="UP000019375"/>
    </source>
</evidence>
<dbReference type="GO" id="GO:0016791">
    <property type="term" value="F:phosphatase activity"/>
    <property type="evidence" value="ECO:0007669"/>
    <property type="project" value="UniProtKB-ARBA"/>
</dbReference>
<dbReference type="PANTHER" id="PTHR46191:SF2">
    <property type="entry name" value="HALOACID DEHALOGENASE-LIKE HYDROLASE DOMAIN-CONTAINING PROTEIN 3"/>
    <property type="match status" value="1"/>
</dbReference>
<gene>
    <name evidence="1" type="ORF">BN860_10572g</name>
</gene>
<accession>A0A8J2X9A0</accession>
<dbReference type="InterPro" id="IPR006439">
    <property type="entry name" value="HAD-SF_hydro_IA"/>
</dbReference>
<name>A0A8J2X9A0_ZYGB2</name>
<dbReference type="InterPro" id="IPR044924">
    <property type="entry name" value="HAD-SF_hydro_IA_REG-2-like_cap"/>
</dbReference>
<dbReference type="EMBL" id="HG316455">
    <property type="protein sequence ID" value="CDF88451.1"/>
    <property type="molecule type" value="Genomic_DNA"/>
</dbReference>
<dbReference type="AlphaFoldDB" id="A0A8J2X9A0"/>
<dbReference type="InterPro" id="IPR023214">
    <property type="entry name" value="HAD_sf"/>
</dbReference>
<dbReference type="PANTHER" id="PTHR46191">
    <property type="match status" value="1"/>
</dbReference>
<dbReference type="OrthoDB" id="444127at2759"/>
<sequence length="314" mass="36455">MIYSVITGKQDQMNFPKRIPITGWTKGVKPEVPSVITFDAYNTLYATTLPVMEQYCLVGQKYGVIADPKQLTRNFPYVFKHLKTEHPNYGKYTHISANDWWQLLIREVFKPIDLPSEMVDEILTRFEGLEAYVVQPDVLEFLEKVKSKHPDIVLGIISNTDPIMYTLLRNIKLYPFFENHIYLSYDLEVKKPSREIFAHALNDIVKKHPKLIDGITIQELVSKCWHIGDEELNDMKAAEAVDWNGILIDRTNKYGYLSESFQNVERSEHHLSIDKIDGNSRKNYRLSMEQQDIVQISAKTYVASNFESLKAMLM</sequence>
<dbReference type="Gene3D" id="3.40.50.1000">
    <property type="entry name" value="HAD superfamily/HAD-like"/>
    <property type="match status" value="1"/>
</dbReference>
<evidence type="ECO:0000313" key="1">
    <source>
        <dbReference type="EMBL" id="CDF88451.1"/>
    </source>
</evidence>
<dbReference type="InterPro" id="IPR011949">
    <property type="entry name" value="HAD-SF_hydro_IA_REG-2-like"/>
</dbReference>
<dbReference type="NCBIfam" id="TIGR02252">
    <property type="entry name" value="DREG-2"/>
    <property type="match status" value="1"/>
</dbReference>
<keyword evidence="2" id="KW-1185">Reference proteome</keyword>
<dbReference type="NCBIfam" id="TIGR01549">
    <property type="entry name" value="HAD-SF-IA-v1"/>
    <property type="match status" value="1"/>
</dbReference>
<dbReference type="Proteomes" id="UP000019375">
    <property type="component" value="Unassembled WGS sequence"/>
</dbReference>
<dbReference type="GO" id="GO:0005634">
    <property type="term" value="C:nucleus"/>
    <property type="evidence" value="ECO:0007669"/>
    <property type="project" value="TreeGrafter"/>
</dbReference>
<dbReference type="Gene3D" id="1.10.150.720">
    <property type="entry name" value="Haloacid dehalogenase-like hydrolase"/>
    <property type="match status" value="1"/>
</dbReference>
<proteinExistence type="predicted"/>
<dbReference type="Pfam" id="PF00702">
    <property type="entry name" value="Hydrolase"/>
    <property type="match status" value="1"/>
</dbReference>